<dbReference type="Pfam" id="PF00646">
    <property type="entry name" value="F-box"/>
    <property type="match status" value="1"/>
</dbReference>
<dbReference type="InterPro" id="IPR032675">
    <property type="entry name" value="LRR_dom_sf"/>
</dbReference>
<comment type="caution">
    <text evidence="2">The sequence shown here is derived from an EMBL/GenBank/DDBJ whole genome shotgun (WGS) entry which is preliminary data.</text>
</comment>
<dbReference type="InterPro" id="IPR053772">
    <property type="entry name" value="At1g61320/At1g61330-like"/>
</dbReference>
<dbReference type="AlphaFoldDB" id="A0A2P5EBF1"/>
<keyword evidence="3" id="KW-1185">Reference proteome</keyword>
<organism evidence="2 3">
    <name type="scientific">Trema orientale</name>
    <name type="common">Charcoal tree</name>
    <name type="synonym">Celtis orientalis</name>
    <dbReference type="NCBI Taxonomy" id="63057"/>
    <lineage>
        <taxon>Eukaryota</taxon>
        <taxon>Viridiplantae</taxon>
        <taxon>Streptophyta</taxon>
        <taxon>Embryophyta</taxon>
        <taxon>Tracheophyta</taxon>
        <taxon>Spermatophyta</taxon>
        <taxon>Magnoliopsida</taxon>
        <taxon>eudicotyledons</taxon>
        <taxon>Gunneridae</taxon>
        <taxon>Pentapetalae</taxon>
        <taxon>rosids</taxon>
        <taxon>fabids</taxon>
        <taxon>Rosales</taxon>
        <taxon>Cannabaceae</taxon>
        <taxon>Trema</taxon>
    </lineage>
</organism>
<dbReference type="Gene3D" id="3.80.10.10">
    <property type="entry name" value="Ribonuclease Inhibitor"/>
    <property type="match status" value="1"/>
</dbReference>
<protein>
    <submittedName>
        <fullName evidence="2">F-box domain containing protein</fullName>
    </submittedName>
</protein>
<dbReference type="CDD" id="cd22160">
    <property type="entry name" value="F-box_AtFBL13-like"/>
    <property type="match status" value="1"/>
</dbReference>
<dbReference type="InterPro" id="IPR001810">
    <property type="entry name" value="F-box_dom"/>
</dbReference>
<gene>
    <name evidence="2" type="ORF">TorRG33x02_212890</name>
</gene>
<dbReference type="EMBL" id="JXTC01000187">
    <property type="protein sequence ID" value="PON82878.1"/>
    <property type="molecule type" value="Genomic_DNA"/>
</dbReference>
<dbReference type="Proteomes" id="UP000237000">
    <property type="component" value="Unassembled WGS sequence"/>
</dbReference>
<dbReference type="InParanoid" id="A0A2P5EBF1"/>
<evidence type="ECO:0000259" key="1">
    <source>
        <dbReference type="Pfam" id="PF00646"/>
    </source>
</evidence>
<dbReference type="STRING" id="63057.A0A2P5EBF1"/>
<dbReference type="InterPro" id="IPR053781">
    <property type="entry name" value="F-box_AtFBL13-like"/>
</dbReference>
<dbReference type="Gene3D" id="1.20.1280.50">
    <property type="match status" value="1"/>
</dbReference>
<dbReference type="PANTHER" id="PTHR34145:SF68">
    <property type="entry name" value="FBD DOMAIN-CONTAINING PROTEIN"/>
    <property type="match status" value="1"/>
</dbReference>
<sequence>MATEVMTRDGKMLSPTKTIISSISLPENVDTQSLDLISKLPEDILCFILSRLSSMRDAVKTSILSRRWRYLWRTSLENLSFDEENGELNWIYGEIAFVKHINKILEQLDCCGTAIQSFQVRSDLELPKYKDEIDNWLQFAAYKKVQKLDVDLDCFSPEELRNLDPELYLFPYWLFTNDQYKGSTLTHLTLRSLKFSSRSSSSSCPSPKLKLLNIKKCDKLKMVDICDLENLTSFGIFGNRLTELLCNQRAPLPRYGKSSMRSIRLWMEKKQREISSESWQHCNLREVDIFNFHGNRREVELVWYLGIHTVALGKIRVHRKDRTYEGDGSWSDRNPEVDIRRGRIFNMLHQRIPAATKLILL</sequence>
<feature type="domain" description="F-box" evidence="1">
    <location>
        <begin position="37"/>
        <end position="75"/>
    </location>
</feature>
<evidence type="ECO:0000313" key="3">
    <source>
        <dbReference type="Proteomes" id="UP000237000"/>
    </source>
</evidence>
<dbReference type="OrthoDB" id="1696527at2759"/>
<evidence type="ECO:0000313" key="2">
    <source>
        <dbReference type="EMBL" id="PON82878.1"/>
    </source>
</evidence>
<dbReference type="SUPFAM" id="SSF52058">
    <property type="entry name" value="L domain-like"/>
    <property type="match status" value="1"/>
</dbReference>
<dbReference type="SUPFAM" id="SSF81383">
    <property type="entry name" value="F-box domain"/>
    <property type="match status" value="1"/>
</dbReference>
<dbReference type="PANTHER" id="PTHR34145">
    <property type="entry name" value="OS02G0105600 PROTEIN"/>
    <property type="match status" value="1"/>
</dbReference>
<dbReference type="InterPro" id="IPR036047">
    <property type="entry name" value="F-box-like_dom_sf"/>
</dbReference>
<name>A0A2P5EBF1_TREOI</name>
<reference evidence="3" key="1">
    <citation type="submission" date="2016-06" db="EMBL/GenBank/DDBJ databases">
        <title>Parallel loss of symbiosis genes in relatives of nitrogen-fixing non-legume Parasponia.</title>
        <authorList>
            <person name="Van Velzen R."/>
            <person name="Holmer R."/>
            <person name="Bu F."/>
            <person name="Rutten L."/>
            <person name="Van Zeijl A."/>
            <person name="Liu W."/>
            <person name="Santuari L."/>
            <person name="Cao Q."/>
            <person name="Sharma T."/>
            <person name="Shen D."/>
            <person name="Roswanjaya Y."/>
            <person name="Wardhani T."/>
            <person name="Kalhor M.S."/>
            <person name="Jansen J."/>
            <person name="Van den Hoogen J."/>
            <person name="Gungor B."/>
            <person name="Hartog M."/>
            <person name="Hontelez J."/>
            <person name="Verver J."/>
            <person name="Yang W.-C."/>
            <person name="Schijlen E."/>
            <person name="Repin R."/>
            <person name="Schilthuizen M."/>
            <person name="Schranz E."/>
            <person name="Heidstra R."/>
            <person name="Miyata K."/>
            <person name="Fedorova E."/>
            <person name="Kohlen W."/>
            <person name="Bisseling T."/>
            <person name="Smit S."/>
            <person name="Geurts R."/>
        </authorList>
    </citation>
    <scope>NUCLEOTIDE SEQUENCE [LARGE SCALE GENOMIC DNA]</scope>
    <source>
        <strain evidence="3">cv. RG33-2</strain>
    </source>
</reference>
<accession>A0A2P5EBF1</accession>
<proteinExistence type="predicted"/>